<protein>
    <submittedName>
        <fullName evidence="1">Uncharacterized protein</fullName>
    </submittedName>
</protein>
<dbReference type="AlphaFoldDB" id="A0A326U0G7"/>
<dbReference type="Proteomes" id="UP000248806">
    <property type="component" value="Unassembled WGS sequence"/>
</dbReference>
<dbReference type="Gene3D" id="3.40.630.30">
    <property type="match status" value="1"/>
</dbReference>
<evidence type="ECO:0000313" key="2">
    <source>
        <dbReference type="Proteomes" id="UP000248806"/>
    </source>
</evidence>
<accession>A0A326U0G7</accession>
<proteinExistence type="predicted"/>
<keyword evidence="2" id="KW-1185">Reference proteome</keyword>
<gene>
    <name evidence="1" type="ORF">EI42_04809</name>
</gene>
<sequence>MPPKRSPLYSDFYTAAQVKKILGITDGMLYNYVNNGTLERVIPPGRKQGVYRKKDVDMLAAELQAFIIQRKNKSTKFARVTTEEEMRECQEISQELFGVGRDTVKERMKILSKNPDTYHMLIDEDLQQIVGYVAMIPLKTGKLAEVLSQQIPVRINPDDILDTTQSDQAPQKIDLYLHAMGVKPGFNLTDKRLYGSRLISGLVNIIIEMGKKGIEIETIAARSNMPDGVRLMKHAGFTEIEPLTPERRTFIIDVKTSGIPFILQYKRALAEGKS</sequence>
<evidence type="ECO:0000313" key="1">
    <source>
        <dbReference type="EMBL" id="PZW23886.1"/>
    </source>
</evidence>
<reference evidence="1 2" key="1">
    <citation type="submission" date="2018-06" db="EMBL/GenBank/DDBJ databases">
        <title>Genomic Encyclopedia of Archaeal and Bacterial Type Strains, Phase II (KMG-II): from individual species to whole genera.</title>
        <authorList>
            <person name="Goeker M."/>
        </authorList>
    </citation>
    <scope>NUCLEOTIDE SEQUENCE [LARGE SCALE GENOMIC DNA]</scope>
    <source>
        <strain evidence="1 2">ATCC BAA-1881</strain>
    </source>
</reference>
<dbReference type="SUPFAM" id="SSF55729">
    <property type="entry name" value="Acyl-CoA N-acyltransferases (Nat)"/>
    <property type="match status" value="1"/>
</dbReference>
<dbReference type="InterPro" id="IPR016181">
    <property type="entry name" value="Acyl_CoA_acyltransferase"/>
</dbReference>
<dbReference type="OrthoDB" id="154279at2"/>
<organism evidence="1 2">
    <name type="scientific">Thermosporothrix hazakensis</name>
    <dbReference type="NCBI Taxonomy" id="644383"/>
    <lineage>
        <taxon>Bacteria</taxon>
        <taxon>Bacillati</taxon>
        <taxon>Chloroflexota</taxon>
        <taxon>Ktedonobacteria</taxon>
        <taxon>Ktedonobacterales</taxon>
        <taxon>Thermosporotrichaceae</taxon>
        <taxon>Thermosporothrix</taxon>
    </lineage>
</organism>
<dbReference type="EMBL" id="QKUF01000024">
    <property type="protein sequence ID" value="PZW23886.1"/>
    <property type="molecule type" value="Genomic_DNA"/>
</dbReference>
<comment type="caution">
    <text evidence="1">The sequence shown here is derived from an EMBL/GenBank/DDBJ whole genome shotgun (WGS) entry which is preliminary data.</text>
</comment>
<name>A0A326U0G7_THEHA</name>